<dbReference type="RefSeq" id="XP_017774736.1">
    <property type="nucleotide sequence ID" value="XM_017919247.1"/>
</dbReference>
<comment type="cofactor">
    <cofactor evidence="6">
        <name>Zn(2+)</name>
        <dbReference type="ChEBI" id="CHEBI:29105"/>
    </cofactor>
    <text evidence="6">Binds 1 zinc ion per subunit.</text>
</comment>
<evidence type="ECO:0000256" key="4">
    <source>
        <dbReference type="ARBA" id="ARBA00023180"/>
    </source>
</evidence>
<keyword evidence="6" id="KW-0121">Carboxypeptidase</keyword>
<gene>
    <name evidence="9" type="primary">LOC108561359</name>
</gene>
<reference evidence="9" key="1">
    <citation type="submission" date="2025-08" db="UniProtKB">
        <authorList>
            <consortium name="RefSeq"/>
        </authorList>
    </citation>
    <scope>IDENTIFICATION</scope>
    <source>
        <tissue evidence="9">Whole Larva</tissue>
    </source>
</reference>
<comment type="caution">
    <text evidence="5">Lacks conserved residue(s) required for the propagation of feature annotation.</text>
</comment>
<feature type="chain" id="PRO_5045429488" description="Angiotensin-converting enzyme" evidence="7">
    <location>
        <begin position="24"/>
        <end position="635"/>
    </location>
</feature>
<evidence type="ECO:0000256" key="7">
    <source>
        <dbReference type="SAM" id="SignalP"/>
    </source>
</evidence>
<keyword evidence="8" id="KW-1185">Reference proteome</keyword>
<keyword evidence="6" id="KW-0645">Protease</keyword>
<name>A0ABM1MJI6_NICVS</name>
<keyword evidence="4 6" id="KW-0325">Glycoprotein</keyword>
<keyword evidence="3 5" id="KW-1015">Disulfide bond</keyword>
<feature type="signal peptide" evidence="7">
    <location>
        <begin position="1"/>
        <end position="23"/>
    </location>
</feature>
<dbReference type="PROSITE" id="PS52011">
    <property type="entry name" value="PEPTIDASE_M2"/>
    <property type="match status" value="1"/>
</dbReference>
<dbReference type="PRINTS" id="PR00791">
    <property type="entry name" value="PEPDIPTASEA"/>
</dbReference>
<evidence type="ECO:0000256" key="1">
    <source>
        <dbReference type="ARBA" id="ARBA00008139"/>
    </source>
</evidence>
<evidence type="ECO:0000256" key="3">
    <source>
        <dbReference type="ARBA" id="ARBA00023157"/>
    </source>
</evidence>
<dbReference type="GeneID" id="108561359"/>
<evidence type="ECO:0000313" key="8">
    <source>
        <dbReference type="Proteomes" id="UP000695000"/>
    </source>
</evidence>
<evidence type="ECO:0000313" key="9">
    <source>
        <dbReference type="RefSeq" id="XP_017774736.1"/>
    </source>
</evidence>
<proteinExistence type="inferred from homology"/>
<keyword evidence="6" id="KW-0482">Metalloprotease</keyword>
<dbReference type="SUPFAM" id="SSF55486">
    <property type="entry name" value="Metalloproteases ('zincins'), catalytic domain"/>
    <property type="match status" value="1"/>
</dbReference>
<dbReference type="Pfam" id="PF01401">
    <property type="entry name" value="Peptidase_M2"/>
    <property type="match status" value="1"/>
</dbReference>
<keyword evidence="2 7" id="KW-0732">Signal</keyword>
<dbReference type="EC" id="3.4.-.-" evidence="6"/>
<dbReference type="PANTHER" id="PTHR10514:SF27">
    <property type="entry name" value="ANGIOTENSIN-CONVERTING ENZYME"/>
    <property type="match status" value="1"/>
</dbReference>
<protein>
    <recommendedName>
        <fullName evidence="6">Angiotensin-converting enzyme</fullName>
        <ecNumber evidence="6">3.4.-.-</ecNumber>
    </recommendedName>
</protein>
<accession>A0ABM1MJI6</accession>
<feature type="disulfide bond" evidence="5">
    <location>
        <begin position="359"/>
        <end position="377"/>
    </location>
</feature>
<keyword evidence="6" id="KW-0862">Zinc</keyword>
<organism evidence="8 9">
    <name type="scientific">Nicrophorus vespilloides</name>
    <name type="common">Boreal carrion beetle</name>
    <dbReference type="NCBI Taxonomy" id="110193"/>
    <lineage>
        <taxon>Eukaryota</taxon>
        <taxon>Metazoa</taxon>
        <taxon>Ecdysozoa</taxon>
        <taxon>Arthropoda</taxon>
        <taxon>Hexapoda</taxon>
        <taxon>Insecta</taxon>
        <taxon>Pterygota</taxon>
        <taxon>Neoptera</taxon>
        <taxon>Endopterygota</taxon>
        <taxon>Coleoptera</taxon>
        <taxon>Polyphaga</taxon>
        <taxon>Staphyliniformia</taxon>
        <taxon>Silphidae</taxon>
        <taxon>Nicrophorinae</taxon>
        <taxon>Nicrophorus</taxon>
    </lineage>
</organism>
<dbReference type="PANTHER" id="PTHR10514">
    <property type="entry name" value="ANGIOTENSIN-CONVERTING ENZYME"/>
    <property type="match status" value="1"/>
</dbReference>
<dbReference type="InterPro" id="IPR001548">
    <property type="entry name" value="Peptidase_M2"/>
</dbReference>
<comment type="similarity">
    <text evidence="1 5 6">Belongs to the peptidase M2 family.</text>
</comment>
<evidence type="ECO:0000256" key="5">
    <source>
        <dbReference type="PROSITE-ProRule" id="PRU01355"/>
    </source>
</evidence>
<dbReference type="CDD" id="cd06461">
    <property type="entry name" value="M2_ACE"/>
    <property type="match status" value="1"/>
</dbReference>
<dbReference type="Gene3D" id="1.10.1370.30">
    <property type="match status" value="1"/>
</dbReference>
<keyword evidence="6" id="KW-0479">Metal-binding</keyword>
<evidence type="ECO:0000256" key="2">
    <source>
        <dbReference type="ARBA" id="ARBA00022729"/>
    </source>
</evidence>
<dbReference type="Proteomes" id="UP000695000">
    <property type="component" value="Unplaced"/>
</dbReference>
<evidence type="ECO:0000256" key="6">
    <source>
        <dbReference type="RuleBase" id="RU361144"/>
    </source>
</evidence>
<sequence>MRPPSFKICFSLCCLFLAATALGKERDARSIEKYRSRVDAWLDEVDDSLKEFNKLSAKLTWDMSIGKGDDNTVKHAKEILFVRNSWKNRVCGSKVKEQLLRDDQRRKIYLLCRGPKFTDETAKIEMKALNEMRSTYGVEICFPENQPTTMHELSSPTQNISDYPKPGQCLNGEPDLEWLMKRIDLNPDQLKWIWESWHNAVAKDMRAVYPKVVSIQNFVARANGYSDMGAVWRDELEMFDLQNIVMDLYKSVEPLYKMLHAAIRHKLLLKYGHSEIDPTGPLPIHLLGNMWGQDWSPLIKLFDNSNELIDLNSRMKNDNWTIYDMVSEAEDFYTSMDLMAMTRKFWKNSVMDENNANMCHGSAADMFTGDDYRMLLCAKVNMEYFYVMHHEMGHLEYDMAYRYQPAVFQDGANSAIHETIGDAIMHGVMAPPHLQRLGLLRDDELNDRRIDELLLLQQALNKIAEIPFALIVDKYRWDVFANKIGEHELNDAYWKMNEKIRGVVPPTRRSEAYLDVGAKFHVPDNTPYIRYFLSGILQMQVFKGLCELSLYGTHPNEFAAKLDLPLHRCDIYGCKLCGEALMQAMSLGSSVHWSEVLRILTGKSYITTAPLREYYMPIELFLKDYIKANNIPVGW</sequence>
<keyword evidence="6" id="KW-0378">Hydrolase</keyword>